<dbReference type="RefSeq" id="WP_343920045.1">
    <property type="nucleotide sequence ID" value="NZ_BAAAJT010000002.1"/>
</dbReference>
<name>A0ABW4TNI4_9ACTN</name>
<evidence type="ECO:0000313" key="2">
    <source>
        <dbReference type="EMBL" id="MFD1948212.1"/>
    </source>
</evidence>
<evidence type="ECO:0000313" key="3">
    <source>
        <dbReference type="Proteomes" id="UP001597351"/>
    </source>
</evidence>
<feature type="region of interest" description="Disordered" evidence="1">
    <location>
        <begin position="354"/>
        <end position="374"/>
    </location>
</feature>
<dbReference type="Proteomes" id="UP001597351">
    <property type="component" value="Unassembled WGS sequence"/>
</dbReference>
<protein>
    <recommendedName>
        <fullName evidence="4">Sulfotransferase family protein</fullName>
    </recommendedName>
</protein>
<comment type="caution">
    <text evidence="2">The sequence shown here is derived from an EMBL/GenBank/DDBJ whole genome shotgun (WGS) entry which is preliminary data.</text>
</comment>
<accession>A0ABW4TNI4</accession>
<keyword evidence="3" id="KW-1185">Reference proteome</keyword>
<organism evidence="2 3">
    <name type="scientific">Nocardioides aestuarii</name>
    <dbReference type="NCBI Taxonomy" id="252231"/>
    <lineage>
        <taxon>Bacteria</taxon>
        <taxon>Bacillati</taxon>
        <taxon>Actinomycetota</taxon>
        <taxon>Actinomycetes</taxon>
        <taxon>Propionibacteriales</taxon>
        <taxon>Nocardioidaceae</taxon>
        <taxon>Nocardioides</taxon>
    </lineage>
</organism>
<feature type="compositionally biased region" description="Basic and acidic residues" evidence="1">
    <location>
        <begin position="365"/>
        <end position="374"/>
    </location>
</feature>
<evidence type="ECO:0000256" key="1">
    <source>
        <dbReference type="SAM" id="MobiDB-lite"/>
    </source>
</evidence>
<dbReference type="EMBL" id="JBHUGD010000003">
    <property type="protein sequence ID" value="MFD1948212.1"/>
    <property type="molecule type" value="Genomic_DNA"/>
</dbReference>
<reference evidence="3" key="1">
    <citation type="journal article" date="2019" name="Int. J. Syst. Evol. Microbiol.">
        <title>The Global Catalogue of Microorganisms (GCM) 10K type strain sequencing project: providing services to taxonomists for standard genome sequencing and annotation.</title>
        <authorList>
            <consortium name="The Broad Institute Genomics Platform"/>
            <consortium name="The Broad Institute Genome Sequencing Center for Infectious Disease"/>
            <person name="Wu L."/>
            <person name="Ma J."/>
        </authorList>
    </citation>
    <scope>NUCLEOTIDE SEQUENCE [LARGE SCALE GENOMIC DNA]</scope>
    <source>
        <strain evidence="3">CGMCC 1.12477</strain>
    </source>
</reference>
<gene>
    <name evidence="2" type="ORF">ACFSDE_15525</name>
</gene>
<dbReference type="Gene3D" id="3.40.50.300">
    <property type="entry name" value="P-loop containing nucleotide triphosphate hydrolases"/>
    <property type="match status" value="1"/>
</dbReference>
<sequence length="374" mass="40960">MPSHDGHPVTFHVGTPKSGTTSLQNILAGNRALLRSHGFLYPGENQGHFIEAMSLREGGFRGHEFESAEGAWDRTVAEVLAHDGPTLLSHEILGGSKRRIVQRAADSLPGRRLRVVITCRDLGRQFPAVWQEGVKNGDTVTYADFLAESFDGWDGPGASAGMWRGQNLASVADRWGSVVGHDNVVIVTVPPSGADKDVLWRRFVEAVGLPDVDYEIPDVPRNPSLGTVETELLRRVVARLPEDLAWPTYSRQVKRRLAQKRLVKEKTGGSLSVPPAHHDDVRRVSAEMLEAIRGHGCPVVGDLADLEPAFDPAGTSPDEVTDAQLLERSLDVLVPLVLTEGPAPKRQPVTRRIAEQGARKTGQKITDRLKRMRP</sequence>
<proteinExistence type="predicted"/>
<dbReference type="InterPro" id="IPR027417">
    <property type="entry name" value="P-loop_NTPase"/>
</dbReference>
<evidence type="ECO:0008006" key="4">
    <source>
        <dbReference type="Google" id="ProtNLM"/>
    </source>
</evidence>
<dbReference type="SUPFAM" id="SSF52540">
    <property type="entry name" value="P-loop containing nucleoside triphosphate hydrolases"/>
    <property type="match status" value="1"/>
</dbReference>